<dbReference type="Proteomes" id="UP000077266">
    <property type="component" value="Unassembled WGS sequence"/>
</dbReference>
<dbReference type="SUPFAM" id="SSF81383">
    <property type="entry name" value="F-box domain"/>
    <property type="match status" value="1"/>
</dbReference>
<dbReference type="OrthoDB" id="3250066at2759"/>
<gene>
    <name evidence="2" type="ORF">EXIGLDRAFT_837115</name>
</gene>
<accession>A0A165H2Y4</accession>
<dbReference type="Pfam" id="PF12937">
    <property type="entry name" value="F-box-like"/>
    <property type="match status" value="1"/>
</dbReference>
<dbReference type="InParanoid" id="A0A165H2Y4"/>
<dbReference type="InterPro" id="IPR001810">
    <property type="entry name" value="F-box_dom"/>
</dbReference>
<protein>
    <recommendedName>
        <fullName evidence="1">F-box domain-containing protein</fullName>
    </recommendedName>
</protein>
<sequence length="487" mass="54318">MQTRHPAWLPPELLGEVGSFLPCSALYRAVCVSRYWRATLLASPRLWDDIFVFLNDKRKDRWTDVLELLFARNAGRPLSLKLGWWELNSPRKDWVALHSVCALVALHMPHIKSLSFDIPYRHDMLLLRTPAPILETLEVDNSSGEGILEMLPVDLFAGIAPRLRSVHLREVELPPRCPALRTVTKLVLDSYFALRVSHLPSLLVHLPLLDELNVSAGDGYDFHESIAGEPPSELAIDLHLAFGPGLEFMLALFPRARAISYDFNINEDADEPDPADVDAAIERAIRTVPSPKSMHIRWEPTISRFPVLAVVLDGRKVIERAELSTLRPTLSVALVTSIVQSVTNLTVPEELWPVFERCPLRPSLDVTIIVSQAVPRGYTRDPGCTPKLHLTAPSVKKSIRTLALARPYDCLYGGPQWILSASLLQEFVANAVTPGSLQSVVLHGIVLDGPATFDRVDLAALTVADMMSPEVDADRRRDELEDWALIL</sequence>
<reference evidence="2 3" key="1">
    <citation type="journal article" date="2016" name="Mol. Biol. Evol.">
        <title>Comparative Genomics of Early-Diverging Mushroom-Forming Fungi Provides Insights into the Origins of Lignocellulose Decay Capabilities.</title>
        <authorList>
            <person name="Nagy L.G."/>
            <person name="Riley R."/>
            <person name="Tritt A."/>
            <person name="Adam C."/>
            <person name="Daum C."/>
            <person name="Floudas D."/>
            <person name="Sun H."/>
            <person name="Yadav J.S."/>
            <person name="Pangilinan J."/>
            <person name="Larsson K.H."/>
            <person name="Matsuura K."/>
            <person name="Barry K."/>
            <person name="Labutti K."/>
            <person name="Kuo R."/>
            <person name="Ohm R.A."/>
            <person name="Bhattacharya S.S."/>
            <person name="Shirouzu T."/>
            <person name="Yoshinaga Y."/>
            <person name="Martin F.M."/>
            <person name="Grigoriev I.V."/>
            <person name="Hibbett D.S."/>
        </authorList>
    </citation>
    <scope>NUCLEOTIDE SEQUENCE [LARGE SCALE GENOMIC DNA]</scope>
    <source>
        <strain evidence="2 3">HHB12029</strain>
    </source>
</reference>
<keyword evidence="3" id="KW-1185">Reference proteome</keyword>
<evidence type="ECO:0000259" key="1">
    <source>
        <dbReference type="Pfam" id="PF12937"/>
    </source>
</evidence>
<evidence type="ECO:0000313" key="2">
    <source>
        <dbReference type="EMBL" id="KZV91378.1"/>
    </source>
</evidence>
<feature type="domain" description="F-box" evidence="1">
    <location>
        <begin position="9"/>
        <end position="51"/>
    </location>
</feature>
<proteinExistence type="predicted"/>
<dbReference type="InterPro" id="IPR036047">
    <property type="entry name" value="F-box-like_dom_sf"/>
</dbReference>
<name>A0A165H2Y4_EXIGL</name>
<evidence type="ECO:0000313" key="3">
    <source>
        <dbReference type="Proteomes" id="UP000077266"/>
    </source>
</evidence>
<dbReference type="EMBL" id="KV426028">
    <property type="protein sequence ID" value="KZV91378.1"/>
    <property type="molecule type" value="Genomic_DNA"/>
</dbReference>
<organism evidence="2 3">
    <name type="scientific">Exidia glandulosa HHB12029</name>
    <dbReference type="NCBI Taxonomy" id="1314781"/>
    <lineage>
        <taxon>Eukaryota</taxon>
        <taxon>Fungi</taxon>
        <taxon>Dikarya</taxon>
        <taxon>Basidiomycota</taxon>
        <taxon>Agaricomycotina</taxon>
        <taxon>Agaricomycetes</taxon>
        <taxon>Auriculariales</taxon>
        <taxon>Exidiaceae</taxon>
        <taxon>Exidia</taxon>
    </lineage>
</organism>
<dbReference type="AlphaFoldDB" id="A0A165H2Y4"/>
<dbReference type="Gene3D" id="1.20.1280.50">
    <property type="match status" value="1"/>
</dbReference>